<evidence type="ECO:0000256" key="2">
    <source>
        <dbReference type="ARBA" id="ARBA00022857"/>
    </source>
</evidence>
<keyword evidence="2" id="KW-0521">NADP</keyword>
<evidence type="ECO:0000313" key="6">
    <source>
        <dbReference type="Proteomes" id="UP000000598"/>
    </source>
</evidence>
<gene>
    <name evidence="5" type="ORF">KLLA0_C12694g</name>
</gene>
<keyword evidence="6" id="KW-1185">Reference proteome</keyword>
<dbReference type="Gene3D" id="3.40.50.720">
    <property type="entry name" value="NAD(P)-binding Rossmann-like Domain"/>
    <property type="match status" value="1"/>
</dbReference>
<dbReference type="CDD" id="cd05233">
    <property type="entry name" value="SDR_c"/>
    <property type="match status" value="1"/>
</dbReference>
<dbReference type="Proteomes" id="UP000000598">
    <property type="component" value="Chromosome C"/>
</dbReference>
<dbReference type="STRING" id="284590.Q6CTH4"/>
<dbReference type="InParanoid" id="Q6CTH4"/>
<organism evidence="5 6">
    <name type="scientific">Kluyveromyces lactis (strain ATCC 8585 / CBS 2359 / DSM 70799 / NBRC 1267 / NRRL Y-1140 / WM37)</name>
    <name type="common">Yeast</name>
    <name type="synonym">Candida sphaerica</name>
    <dbReference type="NCBI Taxonomy" id="284590"/>
    <lineage>
        <taxon>Eukaryota</taxon>
        <taxon>Fungi</taxon>
        <taxon>Dikarya</taxon>
        <taxon>Ascomycota</taxon>
        <taxon>Saccharomycotina</taxon>
        <taxon>Saccharomycetes</taxon>
        <taxon>Saccharomycetales</taxon>
        <taxon>Saccharomycetaceae</taxon>
        <taxon>Kluyveromyces</taxon>
    </lineage>
</organism>
<dbReference type="InterPro" id="IPR036291">
    <property type="entry name" value="NAD(P)-bd_dom_sf"/>
</dbReference>
<dbReference type="Pfam" id="PF00106">
    <property type="entry name" value="adh_short"/>
    <property type="match status" value="1"/>
</dbReference>
<dbReference type="PANTHER" id="PTHR42760">
    <property type="entry name" value="SHORT-CHAIN DEHYDROGENASES/REDUCTASES FAMILY MEMBER"/>
    <property type="match status" value="1"/>
</dbReference>
<evidence type="ECO:0000256" key="3">
    <source>
        <dbReference type="ARBA" id="ARBA00023002"/>
    </source>
</evidence>
<evidence type="ECO:0000256" key="4">
    <source>
        <dbReference type="RuleBase" id="RU000363"/>
    </source>
</evidence>
<dbReference type="PRINTS" id="PR00080">
    <property type="entry name" value="SDRFAMILY"/>
</dbReference>
<dbReference type="PaxDb" id="284590-Q6CTH4"/>
<dbReference type="GO" id="GO:0048038">
    <property type="term" value="F:quinone binding"/>
    <property type="evidence" value="ECO:0007669"/>
    <property type="project" value="TreeGrafter"/>
</dbReference>
<accession>Q6CTH4</accession>
<dbReference type="PROSITE" id="PS00061">
    <property type="entry name" value="ADH_SHORT"/>
    <property type="match status" value="1"/>
</dbReference>
<dbReference type="InterPro" id="IPR020904">
    <property type="entry name" value="Sc_DH/Rdtase_CS"/>
</dbReference>
<dbReference type="KEGG" id="kla:KLLA0_C12694g"/>
<dbReference type="InterPro" id="IPR002347">
    <property type="entry name" value="SDR_fam"/>
</dbReference>
<evidence type="ECO:0000313" key="5">
    <source>
        <dbReference type="EMBL" id="CAH01616.1"/>
    </source>
</evidence>
<dbReference type="PANTHER" id="PTHR42760:SF133">
    <property type="entry name" value="3-OXOACYL-[ACYL-CARRIER-PROTEIN] REDUCTASE"/>
    <property type="match status" value="1"/>
</dbReference>
<dbReference type="FunCoup" id="Q6CTH4">
    <property type="interactions" value="152"/>
</dbReference>
<reference evidence="5 6" key="1">
    <citation type="journal article" date="2004" name="Nature">
        <title>Genome evolution in yeasts.</title>
        <authorList>
            <consortium name="Genolevures"/>
            <person name="Dujon B."/>
            <person name="Sherman D."/>
            <person name="Fischer G."/>
            <person name="Durrens P."/>
            <person name="Casaregola S."/>
            <person name="Lafontaine I."/>
            <person name="de Montigny J."/>
            <person name="Marck C."/>
            <person name="Neuveglise C."/>
            <person name="Talla E."/>
            <person name="Goffard N."/>
            <person name="Frangeul L."/>
            <person name="Aigle M."/>
            <person name="Anthouard V."/>
            <person name="Babour A."/>
            <person name="Barbe V."/>
            <person name="Barnay S."/>
            <person name="Blanchin S."/>
            <person name="Beckerich J.M."/>
            <person name="Beyne E."/>
            <person name="Bleykasten C."/>
            <person name="Boisrame A."/>
            <person name="Boyer J."/>
            <person name="Cattolico L."/>
            <person name="Confanioleri F."/>
            <person name="de Daruvar A."/>
            <person name="Despons L."/>
            <person name="Fabre E."/>
            <person name="Fairhead C."/>
            <person name="Ferry-Dumazet H."/>
            <person name="Groppi A."/>
            <person name="Hantraye F."/>
            <person name="Hennequin C."/>
            <person name="Jauniaux N."/>
            <person name="Joyet P."/>
            <person name="Kachouri R."/>
            <person name="Kerrest A."/>
            <person name="Koszul R."/>
            <person name="Lemaire M."/>
            <person name="Lesur I."/>
            <person name="Ma L."/>
            <person name="Muller H."/>
            <person name="Nicaud J.M."/>
            <person name="Nikolski M."/>
            <person name="Oztas S."/>
            <person name="Ozier-Kalogeropoulos O."/>
            <person name="Pellenz S."/>
            <person name="Potier S."/>
            <person name="Richard G.F."/>
            <person name="Straub M.L."/>
            <person name="Suleau A."/>
            <person name="Swennene D."/>
            <person name="Tekaia F."/>
            <person name="Wesolowski-Louvel M."/>
            <person name="Westhof E."/>
            <person name="Wirth B."/>
            <person name="Zeniou-Meyer M."/>
            <person name="Zivanovic I."/>
            <person name="Bolotin-Fukuhara M."/>
            <person name="Thierry A."/>
            <person name="Bouchier C."/>
            <person name="Caudron B."/>
            <person name="Scarpelli C."/>
            <person name="Gaillardin C."/>
            <person name="Weissenbach J."/>
            <person name="Wincker P."/>
            <person name="Souciet J.L."/>
        </authorList>
    </citation>
    <scope>NUCLEOTIDE SEQUENCE [LARGE SCALE GENOMIC DNA]</scope>
    <source>
        <strain evidence="6">ATCC 8585 / CBS 2359 / DSM 70799 / NBRC 1267 / NRRL Y-1140 / WM37</strain>
    </source>
</reference>
<dbReference type="OMA" id="QETETWG"/>
<dbReference type="GO" id="GO:0006633">
    <property type="term" value="P:fatty acid biosynthetic process"/>
    <property type="evidence" value="ECO:0007669"/>
    <property type="project" value="TreeGrafter"/>
</dbReference>
<dbReference type="SUPFAM" id="SSF51735">
    <property type="entry name" value="NAD(P)-binding Rossmann-fold domains"/>
    <property type="match status" value="1"/>
</dbReference>
<dbReference type="HOGENOM" id="CLU_010194_2_10_1"/>
<proteinExistence type="inferred from homology"/>
<keyword evidence="3" id="KW-0560">Oxidoreductase</keyword>
<dbReference type="GO" id="GO:0016616">
    <property type="term" value="F:oxidoreductase activity, acting on the CH-OH group of donors, NAD or NADP as acceptor"/>
    <property type="evidence" value="ECO:0007669"/>
    <property type="project" value="TreeGrafter"/>
</dbReference>
<dbReference type="EMBL" id="CR382123">
    <property type="protein sequence ID" value="CAH01616.1"/>
    <property type="molecule type" value="Genomic_DNA"/>
</dbReference>
<evidence type="ECO:0000256" key="1">
    <source>
        <dbReference type="ARBA" id="ARBA00006484"/>
    </source>
</evidence>
<dbReference type="AlphaFoldDB" id="Q6CTH4"/>
<dbReference type="PRINTS" id="PR00081">
    <property type="entry name" value="GDHRDH"/>
</dbReference>
<sequence>MKQNLVSIVSGATRGIGSKIRDELLLSGYSVIYIGSNDDSVVKNQPRIKLNHGQFAKGISINFKGWPTWVDTTWSQFICRNGKIETKIESNDLMAGFDKKQYRLDLLVNCAGITQTTAAIKANTNEMADIMNVNFMSSVSLTQLALKQMIRNTKLHGHRGKIVNIASVLGDSSSNIIVPGTAMYSASKAAMIQYNRVLSEELKRLSIDVQTISPGLVESTDMIKTLDPEIQQKLREKLPNGELTSVNGIIAAMGLKNLA</sequence>
<name>Q6CTH4_KLULA</name>
<comment type="similarity">
    <text evidence="1 4">Belongs to the short-chain dehydrogenases/reductases (SDR) family.</text>
</comment>
<dbReference type="eggNOG" id="KOG0725">
    <property type="taxonomic scope" value="Eukaryota"/>
</dbReference>
<protein>
    <submittedName>
        <fullName evidence="5">KLLA0C12694p</fullName>
    </submittedName>
</protein>